<feature type="domain" description="Terminase large subunit-like endonuclease" evidence="2">
    <location>
        <begin position="250"/>
        <end position="543"/>
    </location>
</feature>
<dbReference type="Pfam" id="PF20441">
    <property type="entry name" value="TerL_nuclease"/>
    <property type="match status" value="1"/>
</dbReference>
<dbReference type="PANTHER" id="PTHR41287">
    <property type="match status" value="1"/>
</dbReference>
<comment type="caution">
    <text evidence="3">The sequence shown here is derived from an EMBL/GenBank/DDBJ whole genome shotgun (WGS) entry which is preliminary data.</text>
</comment>
<dbReference type="Gene3D" id="3.40.50.300">
    <property type="entry name" value="P-loop containing nucleotide triphosphate hydrolases"/>
    <property type="match status" value="1"/>
</dbReference>
<name>A0A317L3E0_9BACI</name>
<protein>
    <submittedName>
        <fullName evidence="3">Terminase</fullName>
    </submittedName>
</protein>
<dbReference type="InterPro" id="IPR005021">
    <property type="entry name" value="Terminase_largesu-like"/>
</dbReference>
<dbReference type="RefSeq" id="WP_109984024.1">
    <property type="nucleotide sequence ID" value="NZ_QGTD01000008.1"/>
</dbReference>
<organism evidence="3 4">
    <name type="scientific">Gracilibacillus dipsosauri</name>
    <dbReference type="NCBI Taxonomy" id="178340"/>
    <lineage>
        <taxon>Bacteria</taxon>
        <taxon>Bacillati</taxon>
        <taxon>Bacillota</taxon>
        <taxon>Bacilli</taxon>
        <taxon>Bacillales</taxon>
        <taxon>Bacillaceae</taxon>
        <taxon>Gracilibacillus</taxon>
    </lineage>
</organism>
<evidence type="ECO:0000259" key="1">
    <source>
        <dbReference type="Pfam" id="PF03354"/>
    </source>
</evidence>
<dbReference type="InterPro" id="IPR046461">
    <property type="entry name" value="TerL_ATPase"/>
</dbReference>
<accession>A0A317L3E0</accession>
<dbReference type="EMBL" id="QGTD01000008">
    <property type="protein sequence ID" value="PWU68309.1"/>
    <property type="molecule type" value="Genomic_DNA"/>
</dbReference>
<dbReference type="GO" id="GO:0004519">
    <property type="term" value="F:endonuclease activity"/>
    <property type="evidence" value="ECO:0007669"/>
    <property type="project" value="InterPro"/>
</dbReference>
<dbReference type="OrthoDB" id="9760250at2"/>
<reference evidence="3 4" key="1">
    <citation type="submission" date="2018-05" db="EMBL/GenBank/DDBJ databases">
        <title>Genomic analysis of Gracilibacillus dipsosauri DD1 reveals novel features of a salt-tolerant amylase.</title>
        <authorList>
            <person name="Deutch C.E."/>
            <person name="Yang S."/>
        </authorList>
    </citation>
    <scope>NUCLEOTIDE SEQUENCE [LARGE SCALE GENOMIC DNA]</scope>
    <source>
        <strain evidence="3 4">DD1</strain>
    </source>
</reference>
<dbReference type="Pfam" id="PF03354">
    <property type="entry name" value="TerL_ATPase"/>
    <property type="match status" value="1"/>
</dbReference>
<gene>
    <name evidence="3" type="ORF">DLJ74_07610</name>
</gene>
<sequence length="565" mass="65698">MKINKHVTFYMNQYDAGKIKVSKYVVLLFTYLKNYVLNRDDIYFDEVTHERYIAFTEKNYFKLMPFQKFITAFVFLFYKEDNNPFFDQFFLYKARGAGKNGLISSLTHFFISDLHGIKNYNVSIVANSEDQAKTSFKEVYNAIEQDGKKGVLQSLFYHTKSEIVSRTNGSEMRYHTSNAKTKDSLRDGCVIYDEVHEYEDSAIVDVFTSGLGKVKHSREFFITTDGFVRGGYLDDLKERAMSVLKGEAPEDNLFVFMATLDDEKELEDYDAWQKANPMFHEPMNDYAKELFRKVKRQYVTLGNSKPTARIRFMTKRMNFPATDLTASVATWEEIWRTGFETGPNDDEKILRKIPELKHRVAVGGLDFASIRDFASVGLLFKVGEDYIWKTHSFVRRGFLDAVDLKAPIEDWHEQGLLTIVDGPVIDIKHIVDWFVAMREHYGVNRIVADTFRLDLVKTALEAEGFELIYIRNPKAIHSLLAPRVETLFAQNHIIYGDNPLMRWFTNNVYVKIKKDGNKEYLKKDEVRRKTDGFQAFIHALWQADNILEDDIDLDESLDALEALNF</sequence>
<dbReference type="PANTHER" id="PTHR41287:SF1">
    <property type="entry name" value="PROTEIN YMFN"/>
    <property type="match status" value="1"/>
</dbReference>
<dbReference type="InterPro" id="IPR027417">
    <property type="entry name" value="P-loop_NTPase"/>
</dbReference>
<dbReference type="Proteomes" id="UP000245624">
    <property type="component" value="Unassembled WGS sequence"/>
</dbReference>
<dbReference type="InterPro" id="IPR046462">
    <property type="entry name" value="TerL_nuclease"/>
</dbReference>
<evidence type="ECO:0000313" key="4">
    <source>
        <dbReference type="Proteomes" id="UP000245624"/>
    </source>
</evidence>
<dbReference type="AlphaFoldDB" id="A0A317L3E0"/>
<evidence type="ECO:0000313" key="3">
    <source>
        <dbReference type="EMBL" id="PWU68309.1"/>
    </source>
</evidence>
<evidence type="ECO:0000259" key="2">
    <source>
        <dbReference type="Pfam" id="PF20441"/>
    </source>
</evidence>
<keyword evidence="4" id="KW-1185">Reference proteome</keyword>
<feature type="domain" description="Terminase large subunit-like ATPase" evidence="1">
    <location>
        <begin position="65"/>
        <end position="239"/>
    </location>
</feature>
<proteinExistence type="predicted"/>